<organism evidence="1 2">
    <name type="scientific">Caerostris extrusa</name>
    <name type="common">Bark spider</name>
    <name type="synonym">Caerostris bankana</name>
    <dbReference type="NCBI Taxonomy" id="172846"/>
    <lineage>
        <taxon>Eukaryota</taxon>
        <taxon>Metazoa</taxon>
        <taxon>Ecdysozoa</taxon>
        <taxon>Arthropoda</taxon>
        <taxon>Chelicerata</taxon>
        <taxon>Arachnida</taxon>
        <taxon>Araneae</taxon>
        <taxon>Araneomorphae</taxon>
        <taxon>Entelegynae</taxon>
        <taxon>Araneoidea</taxon>
        <taxon>Araneidae</taxon>
        <taxon>Caerostris</taxon>
    </lineage>
</organism>
<keyword evidence="2" id="KW-1185">Reference proteome</keyword>
<proteinExistence type="predicted"/>
<dbReference type="Proteomes" id="UP001054945">
    <property type="component" value="Unassembled WGS sequence"/>
</dbReference>
<protein>
    <submittedName>
        <fullName evidence="1">Uncharacterized protein</fullName>
    </submittedName>
</protein>
<name>A0AAV4MPA1_CAEEX</name>
<comment type="caution">
    <text evidence="1">The sequence shown here is derived from an EMBL/GenBank/DDBJ whole genome shotgun (WGS) entry which is preliminary data.</text>
</comment>
<dbReference type="EMBL" id="BPLR01002479">
    <property type="protein sequence ID" value="GIX74162.1"/>
    <property type="molecule type" value="Genomic_DNA"/>
</dbReference>
<reference evidence="1 2" key="1">
    <citation type="submission" date="2021-06" db="EMBL/GenBank/DDBJ databases">
        <title>Caerostris extrusa draft genome.</title>
        <authorList>
            <person name="Kono N."/>
            <person name="Arakawa K."/>
        </authorList>
    </citation>
    <scope>NUCLEOTIDE SEQUENCE [LARGE SCALE GENOMIC DNA]</scope>
</reference>
<dbReference type="AlphaFoldDB" id="A0AAV4MPA1"/>
<evidence type="ECO:0000313" key="2">
    <source>
        <dbReference type="Proteomes" id="UP001054945"/>
    </source>
</evidence>
<accession>A0AAV4MPA1</accession>
<gene>
    <name evidence="1" type="ORF">CEXT_557071</name>
</gene>
<sequence>MTKVVLVVCIKNYYDPDAQTQFLDNTIPSDKFYSKDRMSSSEKLSPFQCRTYDMLKEESTTCKQRDAVFQGGEQCLKSRKYLWH</sequence>
<evidence type="ECO:0000313" key="1">
    <source>
        <dbReference type="EMBL" id="GIX74162.1"/>
    </source>
</evidence>